<evidence type="ECO:0008006" key="8">
    <source>
        <dbReference type="Google" id="ProtNLM"/>
    </source>
</evidence>
<protein>
    <recommendedName>
        <fullName evidence="8">DEAD-box helicase OB fold domain-containing protein</fullName>
    </recommendedName>
</protein>
<keyword evidence="2" id="KW-0378">Hydrolase</keyword>
<evidence type="ECO:0000259" key="6">
    <source>
        <dbReference type="Pfam" id="PF26026"/>
    </source>
</evidence>
<keyword evidence="1" id="KW-0547">Nucleotide-binding</keyword>
<evidence type="ECO:0000256" key="2">
    <source>
        <dbReference type="ARBA" id="ARBA00022801"/>
    </source>
</evidence>
<keyword evidence="3" id="KW-0347">Helicase</keyword>
<feature type="domain" description="RNA helicase C-terminal" evidence="6">
    <location>
        <begin position="195"/>
        <end position="231"/>
    </location>
</feature>
<evidence type="ECO:0000256" key="3">
    <source>
        <dbReference type="ARBA" id="ARBA00022806"/>
    </source>
</evidence>
<dbReference type="AlphaFoldDB" id="A0A7S2ID12"/>
<evidence type="ECO:0000256" key="1">
    <source>
        <dbReference type="ARBA" id="ARBA00022741"/>
    </source>
</evidence>
<gene>
    <name evidence="7" type="ORF">CBRE1094_LOCUS33074</name>
</gene>
<organism evidence="7">
    <name type="scientific">Haptolina brevifila</name>
    <dbReference type="NCBI Taxonomy" id="156173"/>
    <lineage>
        <taxon>Eukaryota</taxon>
        <taxon>Haptista</taxon>
        <taxon>Haptophyta</taxon>
        <taxon>Prymnesiophyceae</taxon>
        <taxon>Prymnesiales</taxon>
        <taxon>Prymnesiaceae</taxon>
        <taxon>Haptolina</taxon>
    </lineage>
</organism>
<dbReference type="Pfam" id="PF26026">
    <property type="entry name" value="RNA_hel_CTD"/>
    <property type="match status" value="1"/>
</dbReference>
<evidence type="ECO:0000256" key="4">
    <source>
        <dbReference type="ARBA" id="ARBA00022840"/>
    </source>
</evidence>
<dbReference type="GO" id="GO:0005524">
    <property type="term" value="F:ATP binding"/>
    <property type="evidence" value="ECO:0007669"/>
    <property type="project" value="UniProtKB-KW"/>
</dbReference>
<evidence type="ECO:0000259" key="5">
    <source>
        <dbReference type="Pfam" id="PF07717"/>
    </source>
</evidence>
<name>A0A7S2ID12_9EUKA</name>
<accession>A0A7S2ID12</accession>
<dbReference type="InterPro" id="IPR059023">
    <property type="entry name" value="RNA_hel_CTD"/>
</dbReference>
<dbReference type="EMBL" id="HBGU01060891">
    <property type="protein sequence ID" value="CAD9515837.1"/>
    <property type="molecule type" value="Transcribed_RNA"/>
</dbReference>
<dbReference type="GO" id="GO:0016787">
    <property type="term" value="F:hydrolase activity"/>
    <property type="evidence" value="ECO:0007669"/>
    <property type="project" value="UniProtKB-KW"/>
</dbReference>
<reference evidence="7" key="1">
    <citation type="submission" date="2021-01" db="EMBL/GenBank/DDBJ databases">
        <authorList>
            <person name="Corre E."/>
            <person name="Pelletier E."/>
            <person name="Niang G."/>
            <person name="Scheremetjew M."/>
            <person name="Finn R."/>
            <person name="Kale V."/>
            <person name="Holt S."/>
            <person name="Cochrane G."/>
            <person name="Meng A."/>
            <person name="Brown T."/>
            <person name="Cohen L."/>
        </authorList>
    </citation>
    <scope>NUCLEOTIDE SEQUENCE</scope>
    <source>
        <strain evidence="7">UTEX LB 985</strain>
    </source>
</reference>
<evidence type="ECO:0000313" key="7">
    <source>
        <dbReference type="EMBL" id="CAD9515837.1"/>
    </source>
</evidence>
<dbReference type="Pfam" id="PF07717">
    <property type="entry name" value="OB_NTP_bind"/>
    <property type="match status" value="1"/>
</dbReference>
<dbReference type="InterPro" id="IPR011709">
    <property type="entry name" value="DEAD-box_helicase_OB_fold"/>
</dbReference>
<dbReference type="PANTHER" id="PTHR18934:SF99">
    <property type="entry name" value="ATP-DEPENDENT RNA HELICASE DHX37-RELATED"/>
    <property type="match status" value="1"/>
</dbReference>
<sequence length="309" mass="34627">MARREEAKAIHATFNLAQSDHLAVVEAHRKWEEVARTQGKSAARNFCDKHFLSERTLQGMSDMASQFWDQLAGQGLLPRLRDLPSEEREAARHAANRNSDNIEMLKAVLCAGLFPNVLKVTNATGKAGLQLHQHKQKVEIHPSSFNRGVQRIDAGWLVYHEKVATGKIYVHDVTAVTSLDLFLFGAEPQVLHAQHRVIVDNWIEMRISPRTAVLFKALRRQLFVLMAERIEVEARTRGDERSPRSLTSMITGMSSAQPGGVGWPPPMETREQAQAALLTALTWLIGKGVDLQADELPAESKKRPAPMRR</sequence>
<dbReference type="GO" id="GO:0004386">
    <property type="term" value="F:helicase activity"/>
    <property type="evidence" value="ECO:0007669"/>
    <property type="project" value="UniProtKB-KW"/>
</dbReference>
<dbReference type="PANTHER" id="PTHR18934">
    <property type="entry name" value="ATP-DEPENDENT RNA HELICASE"/>
    <property type="match status" value="1"/>
</dbReference>
<keyword evidence="4" id="KW-0067">ATP-binding</keyword>
<feature type="domain" description="DEAD-box helicase OB fold" evidence="5">
    <location>
        <begin position="105"/>
        <end position="185"/>
    </location>
</feature>
<proteinExistence type="predicted"/>
<dbReference type="GO" id="GO:0003723">
    <property type="term" value="F:RNA binding"/>
    <property type="evidence" value="ECO:0007669"/>
    <property type="project" value="TreeGrafter"/>
</dbReference>